<feature type="non-terminal residue" evidence="1">
    <location>
        <position position="561"/>
    </location>
</feature>
<gene>
    <name evidence="1" type="ORF">PCOR1329_LOCUS20934</name>
</gene>
<name>A0ABN9RJH6_9DINO</name>
<evidence type="ECO:0000313" key="2">
    <source>
        <dbReference type="Proteomes" id="UP001189429"/>
    </source>
</evidence>
<organism evidence="1 2">
    <name type="scientific">Prorocentrum cordatum</name>
    <dbReference type="NCBI Taxonomy" id="2364126"/>
    <lineage>
        <taxon>Eukaryota</taxon>
        <taxon>Sar</taxon>
        <taxon>Alveolata</taxon>
        <taxon>Dinophyceae</taxon>
        <taxon>Prorocentrales</taxon>
        <taxon>Prorocentraceae</taxon>
        <taxon>Prorocentrum</taxon>
    </lineage>
</organism>
<evidence type="ECO:0000313" key="1">
    <source>
        <dbReference type="EMBL" id="CAK0818779.1"/>
    </source>
</evidence>
<dbReference type="EMBL" id="CAUYUJ010006824">
    <property type="protein sequence ID" value="CAK0818779.1"/>
    <property type="molecule type" value="Genomic_DNA"/>
</dbReference>
<protein>
    <submittedName>
        <fullName evidence="1">Uncharacterized protein</fullName>
    </submittedName>
</protein>
<sequence>ESLARCQFKFPPEDKAWVPHDLEDFVRNEGIVAQTMAMLALGIVGHRLKRQLYILRGWPGRLALFLGGANSAAQAMQCWQADVAAYAIFKDNANFTAGCKTFVERCLFKDVANEQIMEILRAEAGQVTPKFLAWVRESFDGPLNSKVVEDCIKALSDMADGQGNMKVSARKSFSHLIDSQVLDGIHRWKSVDSDLHYVYERQQASTAKWYQPSAAGTTVPDAKDVATYASSVKWYSPGAQNISQQATDLELMRFCQGDLRQCRSAWVCVFLRAKNQAVPIQWLSPVEQRLRYKHVESKDFKGWHVRPYQVGDVDSFEKVASRAAWWNYDQAVLGKVADHLGMPSTGKPKSLYNILFDLIQFCLGTSDRDTLELCKHRFATSELDDILMMELILDSEEGFEMIDASDRKAYAEERDKVVRKRAAHAQFIKDWQEGRNKIVGEVPSPVNVNATKAKQKAARARGERIYPAVLPTKDITQPELKAMAPPGGYIWTGNKVGNFSAHFKPWPRVSKSWALHGGATKAGYECLRYLWDRWCLANGKSHSDVPIRGLFPADGQSAGAG</sequence>
<keyword evidence="2" id="KW-1185">Reference proteome</keyword>
<dbReference type="Proteomes" id="UP001189429">
    <property type="component" value="Unassembled WGS sequence"/>
</dbReference>
<comment type="caution">
    <text evidence="1">The sequence shown here is derived from an EMBL/GenBank/DDBJ whole genome shotgun (WGS) entry which is preliminary data.</text>
</comment>
<feature type="non-terminal residue" evidence="1">
    <location>
        <position position="1"/>
    </location>
</feature>
<accession>A0ABN9RJH6</accession>
<proteinExistence type="predicted"/>
<reference evidence="1" key="1">
    <citation type="submission" date="2023-10" db="EMBL/GenBank/DDBJ databases">
        <authorList>
            <person name="Chen Y."/>
            <person name="Shah S."/>
            <person name="Dougan E. K."/>
            <person name="Thang M."/>
            <person name="Chan C."/>
        </authorList>
    </citation>
    <scope>NUCLEOTIDE SEQUENCE [LARGE SCALE GENOMIC DNA]</scope>
</reference>